<comment type="caution">
    <text evidence="1">The sequence shown here is derived from an EMBL/GenBank/DDBJ whole genome shotgun (WGS) entry which is preliminary data.</text>
</comment>
<dbReference type="EMBL" id="BAAASG010000019">
    <property type="protein sequence ID" value="GAA2513756.1"/>
    <property type="molecule type" value="Genomic_DNA"/>
</dbReference>
<evidence type="ECO:0000313" key="1">
    <source>
        <dbReference type="EMBL" id="GAA2513756.1"/>
    </source>
</evidence>
<evidence type="ECO:0000313" key="2">
    <source>
        <dbReference type="Proteomes" id="UP001501777"/>
    </source>
</evidence>
<protein>
    <submittedName>
        <fullName evidence="1">Helix-turn-helix domain-containing protein</fullName>
    </submittedName>
</protein>
<accession>A0ABP6AB20</accession>
<dbReference type="Proteomes" id="UP001501777">
    <property type="component" value="Unassembled WGS sequence"/>
</dbReference>
<sequence>MTTKDASVATDAGVSSMTLEELLALPPTVNVVTAARALGIGTHKAYNLIKEGSFPVQTLPLGGTVRVPTAALWQVLGVTPLVQ</sequence>
<organism evidence="1 2">
    <name type="scientific">Streptomyces longisporus</name>
    <dbReference type="NCBI Taxonomy" id="1948"/>
    <lineage>
        <taxon>Bacteria</taxon>
        <taxon>Bacillati</taxon>
        <taxon>Actinomycetota</taxon>
        <taxon>Actinomycetes</taxon>
        <taxon>Kitasatosporales</taxon>
        <taxon>Streptomycetaceae</taxon>
        <taxon>Streptomyces</taxon>
    </lineage>
</organism>
<reference evidence="2" key="1">
    <citation type="journal article" date="2019" name="Int. J. Syst. Evol. Microbiol.">
        <title>The Global Catalogue of Microorganisms (GCM) 10K type strain sequencing project: providing services to taxonomists for standard genome sequencing and annotation.</title>
        <authorList>
            <consortium name="The Broad Institute Genomics Platform"/>
            <consortium name="The Broad Institute Genome Sequencing Center for Infectious Disease"/>
            <person name="Wu L."/>
            <person name="Ma J."/>
        </authorList>
    </citation>
    <scope>NUCLEOTIDE SEQUENCE [LARGE SCALE GENOMIC DNA]</scope>
    <source>
        <strain evidence="2">JCM 4395</strain>
    </source>
</reference>
<name>A0ABP6AB20_STRLO</name>
<gene>
    <name evidence="1" type="ORF">GCM10010276_72080</name>
</gene>
<keyword evidence="2" id="KW-1185">Reference proteome</keyword>
<proteinExistence type="predicted"/>